<dbReference type="GO" id="GO:0005524">
    <property type="term" value="F:ATP binding"/>
    <property type="evidence" value="ECO:0007669"/>
    <property type="project" value="UniProtKB-UniRule"/>
</dbReference>
<keyword evidence="8" id="KW-1003">Cell membrane</keyword>
<feature type="domain" description="ATP synthase epsilon subunit C-terminal" evidence="10">
    <location>
        <begin position="87"/>
        <end position="133"/>
    </location>
</feature>
<comment type="caution">
    <text evidence="12">The sequence shown here is derived from an EMBL/GenBank/DDBJ whole genome shotgun (WGS) entry which is preliminary data.</text>
</comment>
<dbReference type="InterPro" id="IPR020547">
    <property type="entry name" value="ATP_synth_F1_esu_C"/>
</dbReference>
<keyword evidence="5 8" id="KW-0472">Membrane</keyword>
<dbReference type="STRING" id="1797589.A2784_03125"/>
<evidence type="ECO:0000259" key="10">
    <source>
        <dbReference type="Pfam" id="PF00401"/>
    </source>
</evidence>
<dbReference type="Pfam" id="PF02823">
    <property type="entry name" value="ATP-synt_DE_N"/>
    <property type="match status" value="1"/>
</dbReference>
<evidence type="ECO:0000256" key="2">
    <source>
        <dbReference type="ARBA" id="ARBA00005712"/>
    </source>
</evidence>
<dbReference type="EMBL" id="MHCH01000037">
    <property type="protein sequence ID" value="OGY16909.1"/>
    <property type="molecule type" value="Genomic_DNA"/>
</dbReference>
<comment type="similarity">
    <text evidence="2 8 9">Belongs to the ATPase epsilon chain family.</text>
</comment>
<evidence type="ECO:0000259" key="11">
    <source>
        <dbReference type="Pfam" id="PF02823"/>
    </source>
</evidence>
<evidence type="ECO:0000256" key="7">
    <source>
        <dbReference type="ARBA" id="ARBA00023310"/>
    </source>
</evidence>
<protein>
    <recommendedName>
        <fullName evidence="8">ATP synthase epsilon chain</fullName>
    </recommendedName>
    <alternativeName>
        <fullName evidence="8">ATP synthase F1 sector epsilon subunit</fullName>
    </alternativeName>
    <alternativeName>
        <fullName evidence="8">F-ATPase epsilon subunit</fullName>
    </alternativeName>
</protein>
<accession>A0A1G1VND1</accession>
<comment type="subunit">
    <text evidence="8 9">F-type ATPases have 2 components, CF(1) - the catalytic core - and CF(0) - the membrane proton channel. CF(1) has five subunits: alpha(3), beta(3), gamma(1), delta(1), epsilon(1). CF(0) has three main subunits: a, b and c.</text>
</comment>
<dbReference type="NCBIfam" id="TIGR01216">
    <property type="entry name" value="ATP_synt_epsi"/>
    <property type="match status" value="1"/>
</dbReference>
<dbReference type="PANTHER" id="PTHR13822">
    <property type="entry name" value="ATP SYNTHASE DELTA/EPSILON CHAIN"/>
    <property type="match status" value="1"/>
</dbReference>
<dbReference type="GO" id="GO:0045259">
    <property type="term" value="C:proton-transporting ATP synthase complex"/>
    <property type="evidence" value="ECO:0007669"/>
    <property type="project" value="UniProtKB-KW"/>
</dbReference>
<name>A0A1G1VND1_9BACT</name>
<dbReference type="InterPro" id="IPR036771">
    <property type="entry name" value="ATPsynth_dsu/esu_N"/>
</dbReference>
<evidence type="ECO:0000313" key="12">
    <source>
        <dbReference type="EMBL" id="OGY16909.1"/>
    </source>
</evidence>
<dbReference type="GO" id="GO:0012505">
    <property type="term" value="C:endomembrane system"/>
    <property type="evidence" value="ECO:0007669"/>
    <property type="project" value="UniProtKB-SubCell"/>
</dbReference>
<comment type="function">
    <text evidence="8">Produces ATP from ADP in the presence of a proton gradient across the membrane.</text>
</comment>
<gene>
    <name evidence="8" type="primary">atpC</name>
    <name evidence="12" type="ORF">A2784_03125</name>
</gene>
<dbReference type="InterPro" id="IPR020546">
    <property type="entry name" value="ATP_synth_F1_dsu/esu_N"/>
</dbReference>
<reference evidence="12 13" key="1">
    <citation type="journal article" date="2016" name="Nat. Commun.">
        <title>Thousands of microbial genomes shed light on interconnected biogeochemical processes in an aquifer system.</title>
        <authorList>
            <person name="Anantharaman K."/>
            <person name="Brown C.T."/>
            <person name="Hug L.A."/>
            <person name="Sharon I."/>
            <person name="Castelle C.J."/>
            <person name="Probst A.J."/>
            <person name="Thomas B.C."/>
            <person name="Singh A."/>
            <person name="Wilkins M.J."/>
            <person name="Karaoz U."/>
            <person name="Brodie E.L."/>
            <person name="Williams K.H."/>
            <person name="Hubbard S.S."/>
            <person name="Banfield J.F."/>
        </authorList>
    </citation>
    <scope>NUCLEOTIDE SEQUENCE [LARGE SCALE GENOMIC DNA]</scope>
</reference>
<keyword evidence="3 8" id="KW-0813">Transport</keyword>
<keyword evidence="7 8" id="KW-0066">ATP synthesis</keyword>
<dbReference type="InterPro" id="IPR001469">
    <property type="entry name" value="ATP_synth_F1_dsu/esu"/>
</dbReference>
<dbReference type="CDD" id="cd12152">
    <property type="entry name" value="F1-ATPase_delta"/>
    <property type="match status" value="1"/>
</dbReference>
<evidence type="ECO:0000256" key="1">
    <source>
        <dbReference type="ARBA" id="ARBA00004184"/>
    </source>
</evidence>
<dbReference type="AlphaFoldDB" id="A0A1G1VND1"/>
<dbReference type="GO" id="GO:0046933">
    <property type="term" value="F:proton-transporting ATP synthase activity, rotational mechanism"/>
    <property type="evidence" value="ECO:0007669"/>
    <property type="project" value="UniProtKB-UniRule"/>
</dbReference>
<sequence>MKQLKVQVISQEKPLLDTLADLVLIPGVNGQLGILPDHIPLITKLQAGVVTIRRQRQDTLVAIGGGFATMEADNNLSILADTAIKAEDISLAEAEAAKHRAEVTMKQASSVSEREFRLAEAQLRRALVELQVARKHKTYANPRN</sequence>
<keyword evidence="8" id="KW-0375">Hydrogen ion transport</keyword>
<dbReference type="HAMAP" id="MF_00530">
    <property type="entry name" value="ATP_synth_epsil_bac"/>
    <property type="match status" value="1"/>
</dbReference>
<keyword evidence="6 8" id="KW-0139">CF(1)</keyword>
<comment type="subcellular location">
    <subcellularLocation>
        <location evidence="8">Cell membrane</location>
        <topology evidence="8">Peripheral membrane protein</topology>
    </subcellularLocation>
    <subcellularLocation>
        <location evidence="1">Endomembrane system</location>
        <topology evidence="1">Peripheral membrane protein</topology>
    </subcellularLocation>
</comment>
<dbReference type="PANTHER" id="PTHR13822:SF10">
    <property type="entry name" value="ATP SYNTHASE EPSILON CHAIN, CHLOROPLASTIC"/>
    <property type="match status" value="1"/>
</dbReference>
<evidence type="ECO:0000256" key="8">
    <source>
        <dbReference type="HAMAP-Rule" id="MF_00530"/>
    </source>
</evidence>
<evidence type="ECO:0000256" key="6">
    <source>
        <dbReference type="ARBA" id="ARBA00023196"/>
    </source>
</evidence>
<proteinExistence type="inferred from homology"/>
<dbReference type="GO" id="GO:0005886">
    <property type="term" value="C:plasma membrane"/>
    <property type="evidence" value="ECO:0007669"/>
    <property type="project" value="UniProtKB-SubCell"/>
</dbReference>
<organism evidence="12 13">
    <name type="scientific">Candidatus Chisholmbacteria bacterium RIFCSPHIGHO2_01_FULL_48_12</name>
    <dbReference type="NCBI Taxonomy" id="1797589"/>
    <lineage>
        <taxon>Bacteria</taxon>
        <taxon>Candidatus Chisholmiibacteriota</taxon>
    </lineage>
</organism>
<feature type="domain" description="ATP synthase F1 complex delta/epsilon subunit N-terminal" evidence="11">
    <location>
        <begin position="4"/>
        <end position="83"/>
    </location>
</feature>
<dbReference type="Pfam" id="PF00401">
    <property type="entry name" value="ATP-synt_DE"/>
    <property type="match status" value="1"/>
</dbReference>
<evidence type="ECO:0000256" key="9">
    <source>
        <dbReference type="RuleBase" id="RU003656"/>
    </source>
</evidence>
<evidence type="ECO:0000256" key="3">
    <source>
        <dbReference type="ARBA" id="ARBA00022448"/>
    </source>
</evidence>
<evidence type="ECO:0000256" key="4">
    <source>
        <dbReference type="ARBA" id="ARBA00023065"/>
    </source>
</evidence>
<keyword evidence="4 8" id="KW-0406">Ion transport</keyword>
<dbReference type="Proteomes" id="UP000177324">
    <property type="component" value="Unassembled WGS sequence"/>
</dbReference>
<evidence type="ECO:0000313" key="13">
    <source>
        <dbReference type="Proteomes" id="UP000177324"/>
    </source>
</evidence>
<evidence type="ECO:0000256" key="5">
    <source>
        <dbReference type="ARBA" id="ARBA00023136"/>
    </source>
</evidence>
<dbReference type="Gene3D" id="2.60.15.10">
    <property type="entry name" value="F0F1 ATP synthase delta/epsilon subunit, N-terminal"/>
    <property type="match status" value="1"/>
</dbReference>
<dbReference type="SUPFAM" id="SSF51344">
    <property type="entry name" value="Epsilon subunit of F1F0-ATP synthase N-terminal domain"/>
    <property type="match status" value="1"/>
</dbReference>